<dbReference type="EC" id="2.7.11.1" evidence="2"/>
<keyword evidence="13" id="KW-1185">Reference proteome</keyword>
<keyword evidence="5" id="KW-0547">Nucleotide-binding</keyword>
<evidence type="ECO:0000313" key="12">
    <source>
        <dbReference type="EMBL" id="KAG0458546.1"/>
    </source>
</evidence>
<proteinExistence type="inferred from homology"/>
<dbReference type="SMART" id="SM00220">
    <property type="entry name" value="S_TKc"/>
    <property type="match status" value="1"/>
</dbReference>
<feature type="compositionally biased region" description="Basic residues" evidence="10">
    <location>
        <begin position="197"/>
        <end position="207"/>
    </location>
</feature>
<dbReference type="PANTHER" id="PTHR45637">
    <property type="entry name" value="FLIPPASE KINASE 1-RELATED"/>
    <property type="match status" value="1"/>
</dbReference>
<evidence type="ECO:0000256" key="3">
    <source>
        <dbReference type="ARBA" id="ARBA00022527"/>
    </source>
</evidence>
<protein>
    <recommendedName>
        <fullName evidence="2">non-specific serine/threonine protein kinase</fullName>
        <ecNumber evidence="2">2.7.11.1</ecNumber>
    </recommendedName>
</protein>
<dbReference type="InterPro" id="IPR000719">
    <property type="entry name" value="Prot_kinase_dom"/>
</dbReference>
<keyword evidence="6" id="KW-0418">Kinase</keyword>
<gene>
    <name evidence="12" type="ORF">HPP92_023703</name>
</gene>
<feature type="region of interest" description="Disordered" evidence="10">
    <location>
        <begin position="184"/>
        <end position="243"/>
    </location>
</feature>
<comment type="similarity">
    <text evidence="1">Belongs to the protein kinase superfamily. AGC Ser/Thr protein kinase family.</text>
</comment>
<comment type="catalytic activity">
    <reaction evidence="9">
        <text>L-seryl-[protein] + ATP = O-phospho-L-seryl-[protein] + ADP + H(+)</text>
        <dbReference type="Rhea" id="RHEA:17989"/>
        <dbReference type="Rhea" id="RHEA-COMP:9863"/>
        <dbReference type="Rhea" id="RHEA-COMP:11604"/>
        <dbReference type="ChEBI" id="CHEBI:15378"/>
        <dbReference type="ChEBI" id="CHEBI:29999"/>
        <dbReference type="ChEBI" id="CHEBI:30616"/>
        <dbReference type="ChEBI" id="CHEBI:83421"/>
        <dbReference type="ChEBI" id="CHEBI:456216"/>
        <dbReference type="EC" id="2.7.11.1"/>
    </reaction>
</comment>
<keyword evidence="3" id="KW-0723">Serine/threonine-protein kinase</keyword>
<comment type="catalytic activity">
    <reaction evidence="8">
        <text>L-threonyl-[protein] + ATP = O-phospho-L-threonyl-[protein] + ADP + H(+)</text>
        <dbReference type="Rhea" id="RHEA:46608"/>
        <dbReference type="Rhea" id="RHEA-COMP:11060"/>
        <dbReference type="Rhea" id="RHEA-COMP:11605"/>
        <dbReference type="ChEBI" id="CHEBI:15378"/>
        <dbReference type="ChEBI" id="CHEBI:30013"/>
        <dbReference type="ChEBI" id="CHEBI:30616"/>
        <dbReference type="ChEBI" id="CHEBI:61977"/>
        <dbReference type="ChEBI" id="CHEBI:456216"/>
        <dbReference type="EC" id="2.7.11.1"/>
    </reaction>
</comment>
<dbReference type="GO" id="GO:0004674">
    <property type="term" value="F:protein serine/threonine kinase activity"/>
    <property type="evidence" value="ECO:0007669"/>
    <property type="project" value="UniProtKB-KW"/>
</dbReference>
<evidence type="ECO:0000313" key="13">
    <source>
        <dbReference type="Proteomes" id="UP000636800"/>
    </source>
</evidence>
<dbReference type="OrthoDB" id="551907at2759"/>
<dbReference type="SUPFAM" id="SSF56112">
    <property type="entry name" value="Protein kinase-like (PK-like)"/>
    <property type="match status" value="1"/>
</dbReference>
<evidence type="ECO:0000256" key="4">
    <source>
        <dbReference type="ARBA" id="ARBA00022679"/>
    </source>
</evidence>
<dbReference type="PROSITE" id="PS50011">
    <property type="entry name" value="PROTEIN_KINASE_DOM"/>
    <property type="match status" value="1"/>
</dbReference>
<dbReference type="FunFam" id="1.10.510.10:FF:000312">
    <property type="entry name" value="Serine/threonine-protein kinase OXI1"/>
    <property type="match status" value="1"/>
</dbReference>
<evidence type="ECO:0000256" key="5">
    <source>
        <dbReference type="ARBA" id="ARBA00022741"/>
    </source>
</evidence>
<dbReference type="FunFam" id="1.10.510.10:FF:000294">
    <property type="entry name" value="Serine/threonine-protein kinase OXI1"/>
    <property type="match status" value="1"/>
</dbReference>
<dbReference type="InterPro" id="IPR011009">
    <property type="entry name" value="Kinase-like_dom_sf"/>
</dbReference>
<dbReference type="Gene3D" id="3.30.200.20">
    <property type="entry name" value="Phosphorylase Kinase, domain 1"/>
    <property type="match status" value="1"/>
</dbReference>
<dbReference type="AlphaFoldDB" id="A0A835UGI2"/>
<accession>A0A835UGI2</accession>
<keyword evidence="4" id="KW-0808">Transferase</keyword>
<organism evidence="12 13">
    <name type="scientific">Vanilla planifolia</name>
    <name type="common">Vanilla</name>
    <dbReference type="NCBI Taxonomy" id="51239"/>
    <lineage>
        <taxon>Eukaryota</taxon>
        <taxon>Viridiplantae</taxon>
        <taxon>Streptophyta</taxon>
        <taxon>Embryophyta</taxon>
        <taxon>Tracheophyta</taxon>
        <taxon>Spermatophyta</taxon>
        <taxon>Magnoliopsida</taxon>
        <taxon>Liliopsida</taxon>
        <taxon>Asparagales</taxon>
        <taxon>Orchidaceae</taxon>
        <taxon>Vanilloideae</taxon>
        <taxon>Vanilleae</taxon>
        <taxon>Vanilla</taxon>
    </lineage>
</organism>
<reference evidence="12 13" key="1">
    <citation type="journal article" date="2020" name="Nat. Food">
        <title>A phased Vanilla planifolia genome enables genetic improvement of flavour and production.</title>
        <authorList>
            <person name="Hasing T."/>
            <person name="Tang H."/>
            <person name="Brym M."/>
            <person name="Khazi F."/>
            <person name="Huang T."/>
            <person name="Chambers A.H."/>
        </authorList>
    </citation>
    <scope>NUCLEOTIDE SEQUENCE [LARGE SCALE GENOMIC DNA]</scope>
    <source>
        <tissue evidence="12">Leaf</tissue>
    </source>
</reference>
<evidence type="ECO:0000256" key="8">
    <source>
        <dbReference type="ARBA" id="ARBA00047899"/>
    </source>
</evidence>
<feature type="domain" description="Protein kinase" evidence="11">
    <location>
        <begin position="19"/>
        <end position="336"/>
    </location>
</feature>
<evidence type="ECO:0000256" key="2">
    <source>
        <dbReference type="ARBA" id="ARBA00012513"/>
    </source>
</evidence>
<evidence type="ECO:0000256" key="6">
    <source>
        <dbReference type="ARBA" id="ARBA00022777"/>
    </source>
</evidence>
<dbReference type="EMBL" id="JADCNL010000012">
    <property type="protein sequence ID" value="KAG0458546.1"/>
    <property type="molecule type" value="Genomic_DNA"/>
</dbReference>
<evidence type="ECO:0000256" key="7">
    <source>
        <dbReference type="ARBA" id="ARBA00022840"/>
    </source>
</evidence>
<keyword evidence="7" id="KW-0067">ATP-binding</keyword>
<dbReference type="PROSITE" id="PS00108">
    <property type="entry name" value="PROTEIN_KINASE_ST"/>
    <property type="match status" value="1"/>
</dbReference>
<dbReference type="InterPro" id="IPR008271">
    <property type="entry name" value="Ser/Thr_kinase_AS"/>
</dbReference>
<dbReference type="GO" id="GO:0005524">
    <property type="term" value="F:ATP binding"/>
    <property type="evidence" value="ECO:0007669"/>
    <property type="project" value="UniProtKB-KW"/>
</dbReference>
<evidence type="ECO:0000256" key="10">
    <source>
        <dbReference type="SAM" id="MobiDB-lite"/>
    </source>
</evidence>
<dbReference type="Proteomes" id="UP000636800">
    <property type="component" value="Chromosome 12"/>
</dbReference>
<evidence type="ECO:0000256" key="1">
    <source>
        <dbReference type="ARBA" id="ARBA00009903"/>
    </source>
</evidence>
<comment type="caution">
    <text evidence="12">The sequence shown here is derived from an EMBL/GenBank/DDBJ whole genome shotgun (WGS) entry which is preliminary data.</text>
</comment>
<evidence type="ECO:0000256" key="9">
    <source>
        <dbReference type="ARBA" id="ARBA00048679"/>
    </source>
</evidence>
<dbReference type="Gene3D" id="1.10.510.10">
    <property type="entry name" value="Transferase(Phosphotransferase) domain 1"/>
    <property type="match status" value="1"/>
</dbReference>
<sequence>MAVEPKLPVTSPTFDLNEFTAASVIGRGAKGVVFLVRRRSSGETLALKAISRASLEHKKPLDERSGNAYRRIWFERDVLLELRHPLLPSLRGVVSTDNIVGFAIDYCPGGDLNALRRRQTEKMFSDEVIRFYAAELVIALEYLHGLLIVYRDLKPENVMIQENGHIMLVDFDLATKLAYHQSPPETLIRRQETPRTNQKRKDKKNRSPFRCFSGISDVSPETPDAGHTPRPPESPAPKRSNSFVGTEDYVSPEIIEGNGHDFAVDWWCLGVVLYEMLYGKTPFRGQNRKETFYRILSKPPELFGEPTALRDLIGRLLEKDPTKRITGKEIRHHEFFRGVRWETVVDLERPPFIPEAVPVWEEVGEGIDVEKVVEEIFVDAHGLKGKSRSVDNGT</sequence>
<evidence type="ECO:0000259" key="11">
    <source>
        <dbReference type="PROSITE" id="PS50011"/>
    </source>
</evidence>
<name>A0A835UGI2_VANPL</name>
<dbReference type="Pfam" id="PF00069">
    <property type="entry name" value="Pkinase"/>
    <property type="match status" value="2"/>
</dbReference>